<dbReference type="InterPro" id="IPR051857">
    <property type="entry name" value="Asn_synthetase_domain"/>
</dbReference>
<dbReference type="OrthoDB" id="10252281at2759"/>
<dbReference type="SUPFAM" id="SSF52402">
    <property type="entry name" value="Adenine nucleotide alpha hydrolases-like"/>
    <property type="match status" value="1"/>
</dbReference>
<dbReference type="Gene3D" id="3.40.50.620">
    <property type="entry name" value="HUPs"/>
    <property type="match status" value="1"/>
</dbReference>
<dbReference type="InterPro" id="IPR006426">
    <property type="entry name" value="Asn_synth_AEB"/>
</dbReference>
<dbReference type="AlphaFoldDB" id="A0A2C5ZF11"/>
<feature type="binding site" evidence="8">
    <location>
        <position position="95"/>
    </location>
    <ligand>
        <name>L-glutamine</name>
        <dbReference type="ChEBI" id="CHEBI:58359"/>
    </ligand>
</feature>
<keyword evidence="1 7" id="KW-0028">Amino-acid biosynthesis</keyword>
<evidence type="ECO:0000313" key="10">
    <source>
        <dbReference type="EMBL" id="PHH80525.1"/>
    </source>
</evidence>
<keyword evidence="2 6" id="KW-0547">Nucleotide-binding</keyword>
<evidence type="ECO:0000256" key="1">
    <source>
        <dbReference type="ARBA" id="ARBA00022605"/>
    </source>
</evidence>
<sequence>MCGIYAAVSASPQGAIAAALEQSLRSRGPDYVGRVETRLEGGNDSLSLCFTSTVLSLRGEHIAEQPLIDNASGSVLCWNGEVWKMRGQSIGNDNDGQVLLKELSVASRCSTGQADAVVDVLRIIEGPFAFVYFDQPNKRLYYGRDRLGRRSLLLNQGDSLTLASVAGLPKAGWLEVDADGCYSIELDPSGFSARTTPTRHAWAQDKAFISSLGVFNIATRAVNAPLTRQSPSVVQLRDMLIKSLQLRVLGVPLPPGASSKDARIAVLFSGGVDCAVLARLASDVLPAEQAVDLINVAFENPRIAADNGGLSEAELFELCPDRLTGRRSFSELVETCPRRRWRLVTVNVPFSLTLSHRSKIIDLMYPHNTEMDLSIAYALYFAARGSGLCQSSPCQEARPYTTTARVLVSGMGADELFGGYTRHATAFNRQGYAGLVEELALDMGRLGKRNLGRDDRVMAHWGREVRFPFLDEDLARWAIGLPVSEKCDFERRSSILQGLEASKRVVRLLAQDLGLQSAATEKKRAIQFGARTAKMESTRVKGTALIVP</sequence>
<proteinExistence type="predicted"/>
<dbReference type="Proteomes" id="UP000224854">
    <property type="component" value="Unassembled WGS sequence"/>
</dbReference>
<dbReference type="InterPro" id="IPR029055">
    <property type="entry name" value="Ntn_hydrolases_N"/>
</dbReference>
<dbReference type="InterPro" id="IPR014729">
    <property type="entry name" value="Rossmann-like_a/b/a_fold"/>
</dbReference>
<organism evidence="10 11">
    <name type="scientific">Ophiocordyceps australis</name>
    <dbReference type="NCBI Taxonomy" id="1399860"/>
    <lineage>
        <taxon>Eukaryota</taxon>
        <taxon>Fungi</taxon>
        <taxon>Dikarya</taxon>
        <taxon>Ascomycota</taxon>
        <taxon>Pezizomycotina</taxon>
        <taxon>Sordariomycetes</taxon>
        <taxon>Hypocreomycetidae</taxon>
        <taxon>Hypocreales</taxon>
        <taxon>Ophiocordycipitaceae</taxon>
        <taxon>Ophiocordyceps</taxon>
    </lineage>
</organism>
<evidence type="ECO:0000256" key="7">
    <source>
        <dbReference type="PIRSR" id="PIRSR001589-1"/>
    </source>
</evidence>
<dbReference type="EMBL" id="NJEU01000153">
    <property type="protein sequence ID" value="PHH80525.1"/>
    <property type="molecule type" value="Genomic_DNA"/>
</dbReference>
<dbReference type="Gene3D" id="3.60.20.10">
    <property type="entry name" value="Glutamine Phosphoribosylpyrophosphate, subunit 1, domain 1"/>
    <property type="match status" value="1"/>
</dbReference>
<dbReference type="PANTHER" id="PTHR45937">
    <property type="entry name" value="ASPARAGINE SYNTHETASE DOMAIN-CONTAINING PROTEIN 1"/>
    <property type="match status" value="1"/>
</dbReference>
<accession>A0A2C5ZF11</accession>
<dbReference type="GO" id="GO:0005524">
    <property type="term" value="F:ATP binding"/>
    <property type="evidence" value="ECO:0007669"/>
    <property type="project" value="UniProtKB-KW"/>
</dbReference>
<comment type="caution">
    <text evidence="10">The sequence shown here is derived from an EMBL/GenBank/DDBJ whole genome shotgun (WGS) entry which is preliminary data.</text>
</comment>
<dbReference type="PANTHER" id="PTHR45937:SF1">
    <property type="entry name" value="ASPARAGINE SYNTHETASE DOMAIN-CONTAINING PROTEIN 1"/>
    <property type="match status" value="1"/>
</dbReference>
<evidence type="ECO:0000256" key="8">
    <source>
        <dbReference type="PIRSR" id="PIRSR001589-2"/>
    </source>
</evidence>
<dbReference type="GO" id="GO:0004066">
    <property type="term" value="F:asparagine synthase (glutamine-hydrolyzing) activity"/>
    <property type="evidence" value="ECO:0007669"/>
    <property type="project" value="InterPro"/>
</dbReference>
<evidence type="ECO:0000256" key="3">
    <source>
        <dbReference type="ARBA" id="ARBA00022840"/>
    </source>
</evidence>
<dbReference type="InterPro" id="IPR017932">
    <property type="entry name" value="GATase_2_dom"/>
</dbReference>
<dbReference type="Pfam" id="PF13537">
    <property type="entry name" value="GATase_7"/>
    <property type="match status" value="1"/>
</dbReference>
<evidence type="ECO:0000256" key="6">
    <source>
        <dbReference type="PIRNR" id="PIRNR001589"/>
    </source>
</evidence>
<feature type="binding site" evidence="8">
    <location>
        <position position="267"/>
    </location>
    <ligand>
        <name>ATP</name>
        <dbReference type="ChEBI" id="CHEBI:30616"/>
    </ligand>
</feature>
<feature type="binding site" evidence="8">
    <location>
        <begin position="409"/>
        <end position="410"/>
    </location>
    <ligand>
        <name>ATP</name>
        <dbReference type="ChEBI" id="CHEBI:30616"/>
    </ligand>
</feature>
<evidence type="ECO:0000256" key="5">
    <source>
        <dbReference type="ARBA" id="ARBA00022962"/>
    </source>
</evidence>
<dbReference type="GO" id="GO:0006529">
    <property type="term" value="P:asparagine biosynthetic process"/>
    <property type="evidence" value="ECO:0007669"/>
    <property type="project" value="UniProtKB-KW"/>
</dbReference>
<protein>
    <recommendedName>
        <fullName evidence="9">Glutamine amidotransferase type-2 domain-containing protein</fullName>
    </recommendedName>
</protein>
<dbReference type="PROSITE" id="PS51278">
    <property type="entry name" value="GATASE_TYPE_2"/>
    <property type="match status" value="1"/>
</dbReference>
<keyword evidence="5 7" id="KW-0315">Glutamine amidotransferase</keyword>
<reference evidence="10 11" key="1">
    <citation type="submission" date="2017-06" db="EMBL/GenBank/DDBJ databases">
        <title>Ant-infecting Ophiocordyceps genomes reveal a high diversity of potential behavioral manipulation genes and a possible major role for enterotoxins.</title>
        <authorList>
            <person name="De Bekker C."/>
            <person name="Evans H.C."/>
            <person name="Brachmann A."/>
            <person name="Hughes D.P."/>
        </authorList>
    </citation>
    <scope>NUCLEOTIDE SEQUENCE [LARGE SCALE GENOMIC DNA]</scope>
    <source>
        <strain evidence="10 11">1348a</strain>
    </source>
</reference>
<keyword evidence="11" id="KW-1185">Reference proteome</keyword>
<keyword evidence="3 6" id="KW-0067">ATP-binding</keyword>
<keyword evidence="4 7" id="KW-0061">Asparagine biosynthesis</keyword>
<dbReference type="Pfam" id="PF00733">
    <property type="entry name" value="Asn_synthase"/>
    <property type="match status" value="2"/>
</dbReference>
<feature type="domain" description="Glutamine amidotransferase type-2" evidence="9">
    <location>
        <begin position="2"/>
        <end position="197"/>
    </location>
</feature>
<gene>
    <name evidence="10" type="ORF">CDD82_1693</name>
</gene>
<name>A0A2C5ZF11_9HYPO</name>
<dbReference type="PIRSF" id="PIRSF001589">
    <property type="entry name" value="Asn_synthetase_glu-h"/>
    <property type="match status" value="1"/>
</dbReference>
<evidence type="ECO:0000259" key="9">
    <source>
        <dbReference type="PROSITE" id="PS51278"/>
    </source>
</evidence>
<dbReference type="SUPFAM" id="SSF56235">
    <property type="entry name" value="N-terminal nucleophile aminohydrolases (Ntn hydrolases)"/>
    <property type="match status" value="1"/>
</dbReference>
<dbReference type="InterPro" id="IPR001962">
    <property type="entry name" value="Asn_synthase"/>
</dbReference>
<evidence type="ECO:0000313" key="11">
    <source>
        <dbReference type="Proteomes" id="UP000224854"/>
    </source>
</evidence>
<dbReference type="CDD" id="cd01991">
    <property type="entry name" value="Asn_synthase_B_C"/>
    <property type="match status" value="1"/>
</dbReference>
<evidence type="ECO:0000256" key="2">
    <source>
        <dbReference type="ARBA" id="ARBA00022741"/>
    </source>
</evidence>
<evidence type="ECO:0000256" key="4">
    <source>
        <dbReference type="ARBA" id="ARBA00022888"/>
    </source>
</evidence>
<feature type="active site" description="For GATase activity" evidence="7">
    <location>
        <position position="2"/>
    </location>
</feature>
<dbReference type="CDD" id="cd03766">
    <property type="entry name" value="Gn_AT_II_novel"/>
    <property type="match status" value="1"/>
</dbReference>